<comment type="caution">
    <text evidence="1">The sequence shown here is derived from an EMBL/GenBank/DDBJ whole genome shotgun (WGS) entry which is preliminary data.</text>
</comment>
<sequence length="353" mass="39067">MSCSSGHPIMVQFVMEREEGHQVEIEFLEQGRGQQWSLASRLRTPLEDLKSASPELAHKLSEITKHLSGAQAIQYRRLQEQWGAAVAEIRNLKGLSRFLFPPSYTELQAAACHGSVIILVASRYSCSSPIVAPMSGDPHHGNMTRISDETSGVKEDLIVLLRTIWDVPSISSGRSTESAGCDELSFAYAAAGGTLRFAATDFVLHTRFIATKNDILHKMQLKLTRNPRVAYTSTTSGRFIAGGISVESFPRPRISRFRMFRLSALLNAGRGESSSEFAAAELKIDGTLTTHHVEETLRAEKELAPPFLPRALLLLFMHCLGGYADCRLHGGTDSSTDERCRKMMFQKRQAGDR</sequence>
<dbReference type="EMBL" id="JABBWG010000011">
    <property type="protein sequence ID" value="KAG1818642.1"/>
    <property type="molecule type" value="Genomic_DNA"/>
</dbReference>
<dbReference type="Proteomes" id="UP000807769">
    <property type="component" value="Unassembled WGS sequence"/>
</dbReference>
<accession>A0A9P7JF21</accession>
<dbReference type="RefSeq" id="XP_041194514.1">
    <property type="nucleotide sequence ID" value="XM_041332742.1"/>
</dbReference>
<reference evidence="1" key="1">
    <citation type="journal article" date="2020" name="New Phytol.">
        <title>Comparative genomics reveals dynamic genome evolution in host specialist ectomycorrhizal fungi.</title>
        <authorList>
            <person name="Lofgren L.A."/>
            <person name="Nguyen N.H."/>
            <person name="Vilgalys R."/>
            <person name="Ruytinx J."/>
            <person name="Liao H.L."/>
            <person name="Branco S."/>
            <person name="Kuo A."/>
            <person name="LaButti K."/>
            <person name="Lipzen A."/>
            <person name="Andreopoulos W."/>
            <person name="Pangilinan J."/>
            <person name="Riley R."/>
            <person name="Hundley H."/>
            <person name="Na H."/>
            <person name="Barry K."/>
            <person name="Grigoriev I.V."/>
            <person name="Stajich J.E."/>
            <person name="Kennedy P.G."/>
        </authorList>
    </citation>
    <scope>NUCLEOTIDE SEQUENCE</scope>
    <source>
        <strain evidence="1">MN1</strain>
    </source>
</reference>
<proteinExistence type="predicted"/>
<gene>
    <name evidence="1" type="ORF">BJ212DRAFT_1298707</name>
</gene>
<evidence type="ECO:0000313" key="1">
    <source>
        <dbReference type="EMBL" id="KAG1818642.1"/>
    </source>
</evidence>
<name>A0A9P7JF21_9AGAM</name>
<dbReference type="OrthoDB" id="2692523at2759"/>
<organism evidence="1 2">
    <name type="scientific">Suillus subaureus</name>
    <dbReference type="NCBI Taxonomy" id="48587"/>
    <lineage>
        <taxon>Eukaryota</taxon>
        <taxon>Fungi</taxon>
        <taxon>Dikarya</taxon>
        <taxon>Basidiomycota</taxon>
        <taxon>Agaricomycotina</taxon>
        <taxon>Agaricomycetes</taxon>
        <taxon>Agaricomycetidae</taxon>
        <taxon>Boletales</taxon>
        <taxon>Suillineae</taxon>
        <taxon>Suillaceae</taxon>
        <taxon>Suillus</taxon>
    </lineage>
</organism>
<protein>
    <submittedName>
        <fullName evidence="1">Uncharacterized protein</fullName>
    </submittedName>
</protein>
<dbReference type="GeneID" id="64626759"/>
<dbReference type="AlphaFoldDB" id="A0A9P7JF21"/>
<keyword evidence="2" id="KW-1185">Reference proteome</keyword>
<evidence type="ECO:0000313" key="2">
    <source>
        <dbReference type="Proteomes" id="UP000807769"/>
    </source>
</evidence>